<name>A0A8J5JLP8_HOMAM</name>
<dbReference type="InterPro" id="IPR001628">
    <property type="entry name" value="Znf_hrmn_rcpt"/>
</dbReference>
<evidence type="ECO:0000256" key="9">
    <source>
        <dbReference type="SAM" id="MobiDB-lite"/>
    </source>
</evidence>
<evidence type="ECO:0000313" key="12">
    <source>
        <dbReference type="Proteomes" id="UP000747542"/>
    </source>
</evidence>
<sequence length="447" mass="49180">MNQLCRVCGEPAAGFHFGAFTCEGCKSFFGRTYNNVSSLGDCKNGGRCVINKKNRTSCKACRLRKCLVVGMSKSGSRYGRRSNWFKIHCLLDDPGSSPPGTPTDLGSEVGYWGRGASEDESDTVDVCGTDTPHHSPRRTSPALSSPDSHASDNSVEAAPRPPPGLEYLSLYQKFSVLPSSGLYSGPALNPLLLTHLPLSVSPYSNHPFDPYLQQAFHGTRPHVSAYYSRGYNTNNTPAFRSLQVTPPQSINTNKPSTATRHFTLPTKRLAEDPLVLPSIKRMRQLAENESQIFSKPTLSSTTELSTEFTSLSKRITCRGSDEYKTSGGETRPSSSCEEDREEDSPIDLSVKATVSRSHHTRWLEEERSEPDNSIILDLSIKSRSVDHVETVRRQSFMHEKPQNFRTQSDSKCRMTMSPPGEFSSSVDSQNPSGNTTITSSPPPLSSI</sequence>
<feature type="compositionally biased region" description="Acidic residues" evidence="9">
    <location>
        <begin position="336"/>
        <end position="345"/>
    </location>
</feature>
<dbReference type="PROSITE" id="PS51030">
    <property type="entry name" value="NUCLEAR_REC_DBD_2"/>
    <property type="match status" value="1"/>
</dbReference>
<feature type="region of interest" description="Disordered" evidence="9">
    <location>
        <begin position="319"/>
        <end position="368"/>
    </location>
</feature>
<accession>A0A8J5JLP8</accession>
<keyword evidence="3" id="KW-0862">Zinc</keyword>
<keyword evidence="1" id="KW-0479">Metal-binding</keyword>
<evidence type="ECO:0000256" key="8">
    <source>
        <dbReference type="ARBA" id="ARBA00023242"/>
    </source>
</evidence>
<feature type="compositionally biased region" description="Polar residues" evidence="9">
    <location>
        <begin position="141"/>
        <end position="154"/>
    </location>
</feature>
<dbReference type="Pfam" id="PF00105">
    <property type="entry name" value="zf-C4"/>
    <property type="match status" value="1"/>
</dbReference>
<keyword evidence="8" id="KW-0539">Nucleus</keyword>
<keyword evidence="7" id="KW-0675">Receptor</keyword>
<dbReference type="Proteomes" id="UP000747542">
    <property type="component" value="Unassembled WGS sequence"/>
</dbReference>
<dbReference type="GO" id="GO:0003700">
    <property type="term" value="F:DNA-binding transcription factor activity"/>
    <property type="evidence" value="ECO:0007669"/>
    <property type="project" value="InterPro"/>
</dbReference>
<evidence type="ECO:0000259" key="10">
    <source>
        <dbReference type="PROSITE" id="PS51030"/>
    </source>
</evidence>
<evidence type="ECO:0000256" key="2">
    <source>
        <dbReference type="ARBA" id="ARBA00022771"/>
    </source>
</evidence>
<evidence type="ECO:0000313" key="11">
    <source>
        <dbReference type="EMBL" id="KAG7155454.1"/>
    </source>
</evidence>
<feature type="region of interest" description="Disordered" evidence="9">
    <location>
        <begin position="400"/>
        <end position="447"/>
    </location>
</feature>
<dbReference type="InterPro" id="IPR050200">
    <property type="entry name" value="Nuclear_hormone_rcpt_NR3"/>
</dbReference>
<proteinExistence type="predicted"/>
<dbReference type="GO" id="GO:0008270">
    <property type="term" value="F:zinc ion binding"/>
    <property type="evidence" value="ECO:0007669"/>
    <property type="project" value="UniProtKB-KW"/>
</dbReference>
<evidence type="ECO:0000256" key="7">
    <source>
        <dbReference type="ARBA" id="ARBA00023170"/>
    </source>
</evidence>
<keyword evidence="4" id="KW-0805">Transcription regulation</keyword>
<organism evidence="11 12">
    <name type="scientific">Homarus americanus</name>
    <name type="common">American lobster</name>
    <dbReference type="NCBI Taxonomy" id="6706"/>
    <lineage>
        <taxon>Eukaryota</taxon>
        <taxon>Metazoa</taxon>
        <taxon>Ecdysozoa</taxon>
        <taxon>Arthropoda</taxon>
        <taxon>Crustacea</taxon>
        <taxon>Multicrustacea</taxon>
        <taxon>Malacostraca</taxon>
        <taxon>Eumalacostraca</taxon>
        <taxon>Eucarida</taxon>
        <taxon>Decapoda</taxon>
        <taxon>Pleocyemata</taxon>
        <taxon>Astacidea</taxon>
        <taxon>Nephropoidea</taxon>
        <taxon>Nephropidae</taxon>
        <taxon>Homarus</taxon>
    </lineage>
</organism>
<feature type="compositionally biased region" description="Basic and acidic residues" evidence="9">
    <location>
        <begin position="400"/>
        <end position="412"/>
    </location>
</feature>
<keyword evidence="2" id="KW-0863">Zinc-finger</keyword>
<dbReference type="SMART" id="SM00399">
    <property type="entry name" value="ZnF_C4"/>
    <property type="match status" value="1"/>
</dbReference>
<reference evidence="11" key="1">
    <citation type="journal article" date="2021" name="Sci. Adv.">
        <title>The American lobster genome reveals insights on longevity, neural, and immune adaptations.</title>
        <authorList>
            <person name="Polinski J.M."/>
            <person name="Zimin A.V."/>
            <person name="Clark K.F."/>
            <person name="Kohn A.B."/>
            <person name="Sadowski N."/>
            <person name="Timp W."/>
            <person name="Ptitsyn A."/>
            <person name="Khanna P."/>
            <person name="Romanova D.Y."/>
            <person name="Williams P."/>
            <person name="Greenwood S.J."/>
            <person name="Moroz L.L."/>
            <person name="Walt D.R."/>
            <person name="Bodnar A.G."/>
        </authorList>
    </citation>
    <scope>NUCLEOTIDE SEQUENCE</scope>
    <source>
        <strain evidence="11">GMGI-L3</strain>
    </source>
</reference>
<dbReference type="AlphaFoldDB" id="A0A8J5JLP8"/>
<evidence type="ECO:0000256" key="1">
    <source>
        <dbReference type="ARBA" id="ARBA00022723"/>
    </source>
</evidence>
<evidence type="ECO:0000256" key="3">
    <source>
        <dbReference type="ARBA" id="ARBA00022833"/>
    </source>
</evidence>
<keyword evidence="5" id="KW-0238">DNA-binding</keyword>
<keyword evidence="6" id="KW-0804">Transcription</keyword>
<keyword evidence="12" id="KW-1185">Reference proteome</keyword>
<dbReference type="PROSITE" id="PS00031">
    <property type="entry name" value="NUCLEAR_REC_DBD_1"/>
    <property type="match status" value="1"/>
</dbReference>
<protein>
    <submittedName>
        <fullName evidence="11">Embryonic gonad-like 4</fullName>
    </submittedName>
</protein>
<dbReference type="EMBL" id="JAHLQT010041629">
    <property type="protein sequence ID" value="KAG7155454.1"/>
    <property type="molecule type" value="Genomic_DNA"/>
</dbReference>
<feature type="compositionally biased region" description="Polar residues" evidence="9">
    <location>
        <begin position="422"/>
        <end position="434"/>
    </location>
</feature>
<dbReference type="GO" id="GO:0043565">
    <property type="term" value="F:sequence-specific DNA binding"/>
    <property type="evidence" value="ECO:0007669"/>
    <property type="project" value="InterPro"/>
</dbReference>
<evidence type="ECO:0000256" key="4">
    <source>
        <dbReference type="ARBA" id="ARBA00023015"/>
    </source>
</evidence>
<dbReference type="OrthoDB" id="6378678at2759"/>
<feature type="domain" description="Nuclear receptor" evidence="10">
    <location>
        <begin position="2"/>
        <end position="78"/>
    </location>
</feature>
<evidence type="ECO:0000256" key="6">
    <source>
        <dbReference type="ARBA" id="ARBA00023163"/>
    </source>
</evidence>
<evidence type="ECO:0000256" key="5">
    <source>
        <dbReference type="ARBA" id="ARBA00023125"/>
    </source>
</evidence>
<gene>
    <name evidence="11" type="primary">eg-L4</name>
    <name evidence="11" type="ORF">Hamer_G024549</name>
</gene>
<feature type="region of interest" description="Disordered" evidence="9">
    <location>
        <begin position="96"/>
        <end position="161"/>
    </location>
</feature>
<dbReference type="PANTHER" id="PTHR48092">
    <property type="entry name" value="KNIRPS-RELATED PROTEIN-RELATED"/>
    <property type="match status" value="1"/>
</dbReference>
<comment type="caution">
    <text evidence="11">The sequence shown here is derived from an EMBL/GenBank/DDBJ whole genome shotgun (WGS) entry which is preliminary data.</text>
</comment>